<dbReference type="EMBL" id="FOGK01000011">
    <property type="protein sequence ID" value="SER60955.1"/>
    <property type="molecule type" value="Genomic_DNA"/>
</dbReference>
<feature type="domain" description="Glycosyltransferase 2-like" evidence="4">
    <location>
        <begin position="22"/>
        <end position="149"/>
    </location>
</feature>
<keyword evidence="2" id="KW-0328">Glycosyltransferase</keyword>
<keyword evidence="3 5" id="KW-0808">Transferase</keyword>
<sequence length="283" mass="32996">MSQFALENEQVLIYTGLMSIYFKEKPKNLKISLESIIKQKLLPSEMVVIEDGTFNEKLKKVLIEFQRACEKLHISFKIINHKVNKGLGKSLNEGLKYCSNNYVARFDSDDINLPDRMEKTMKVFQYNGKLSVVGSNVQEFGGNRGHIEKRVPLTSSKIMKLSKFRNPMNHMSVTFKKNIVESVGGYEDVPYFEDYYLWLKMLKGGYVFKNISQSLVLVRVDENFYSRRGGIQYAKKELKFQVKIFKMGYISFPRFVFNCIVRAIPRFFPKKLLAVVYKIVRHS</sequence>
<comment type="similarity">
    <text evidence="1">Belongs to the glycosyltransferase 2 family.</text>
</comment>
<reference evidence="5 7" key="1">
    <citation type="journal article" date="2015" name="Genome Announc.">
        <title>Expanding the biotechnology potential of lactobacilli through comparative genomics of 213 strains and associated genera.</title>
        <authorList>
            <person name="Sun Z."/>
            <person name="Harris H.M."/>
            <person name="McCann A."/>
            <person name="Guo C."/>
            <person name="Argimon S."/>
            <person name="Zhang W."/>
            <person name="Yang X."/>
            <person name="Jeffery I.B."/>
            <person name="Cooney J.C."/>
            <person name="Kagawa T.F."/>
            <person name="Liu W."/>
            <person name="Song Y."/>
            <person name="Salvetti E."/>
            <person name="Wrobel A."/>
            <person name="Rasinkangas P."/>
            <person name="Parkhill J."/>
            <person name="Rea M.C."/>
            <person name="O'Sullivan O."/>
            <person name="Ritari J."/>
            <person name="Douillard F.P."/>
            <person name="Paul Ross R."/>
            <person name="Yang R."/>
            <person name="Briner A.E."/>
            <person name="Felis G.E."/>
            <person name="de Vos W.M."/>
            <person name="Barrangou R."/>
            <person name="Klaenhammer T.R."/>
            <person name="Caufield P.W."/>
            <person name="Cui Y."/>
            <person name="Zhang H."/>
            <person name="O'Toole P.W."/>
        </authorList>
    </citation>
    <scope>NUCLEOTIDE SEQUENCE [LARGE SCALE GENOMIC DNA]</scope>
    <source>
        <strain evidence="5 7">DSM 22301</strain>
    </source>
</reference>
<reference evidence="6 8" key="2">
    <citation type="submission" date="2016-10" db="EMBL/GenBank/DDBJ databases">
        <authorList>
            <person name="Varghese N."/>
            <person name="Submissions S."/>
        </authorList>
    </citation>
    <scope>NUCLEOTIDE SEQUENCE [LARGE SCALE GENOMIC DNA]</scope>
    <source>
        <strain evidence="6 8">CGMCC 1.3889</strain>
    </source>
</reference>
<dbReference type="AlphaFoldDB" id="A0A0R2K5L5"/>
<protein>
    <submittedName>
        <fullName evidence="6">Glycosyl transferase family 2</fullName>
    </submittedName>
    <submittedName>
        <fullName evidence="5">Glycosyltransferase</fullName>
    </submittedName>
</protein>
<dbReference type="Proteomes" id="UP000051749">
    <property type="component" value="Unassembled WGS sequence"/>
</dbReference>
<keyword evidence="8" id="KW-1185">Reference proteome</keyword>
<dbReference type="Proteomes" id="UP000182818">
    <property type="component" value="Unassembled WGS sequence"/>
</dbReference>
<dbReference type="RefSeq" id="WP_057807700.1">
    <property type="nucleotide sequence ID" value="NZ_BJYP01000025.1"/>
</dbReference>
<name>A0A0R2K5L5_9LACO</name>
<dbReference type="Gene3D" id="3.90.550.10">
    <property type="entry name" value="Spore Coat Polysaccharide Biosynthesis Protein SpsA, Chain A"/>
    <property type="match status" value="1"/>
</dbReference>
<dbReference type="OrthoDB" id="9815829at2"/>
<dbReference type="InterPro" id="IPR050834">
    <property type="entry name" value="Glycosyltransf_2"/>
</dbReference>
<evidence type="ECO:0000313" key="5">
    <source>
        <dbReference type="EMBL" id="KRN81476.1"/>
    </source>
</evidence>
<gene>
    <name evidence="5" type="ORF">IV87_GL001170</name>
    <name evidence="6" type="ORF">SAMN04487973_11115</name>
</gene>
<evidence type="ECO:0000256" key="2">
    <source>
        <dbReference type="ARBA" id="ARBA00022676"/>
    </source>
</evidence>
<evidence type="ECO:0000313" key="7">
    <source>
        <dbReference type="Proteomes" id="UP000051749"/>
    </source>
</evidence>
<accession>A0A0R2K5L5</accession>
<comment type="caution">
    <text evidence="5">The sequence shown here is derived from an EMBL/GenBank/DDBJ whole genome shotgun (WGS) entry which is preliminary data.</text>
</comment>
<evidence type="ECO:0000256" key="1">
    <source>
        <dbReference type="ARBA" id="ARBA00006739"/>
    </source>
</evidence>
<dbReference type="EMBL" id="JQBY01000027">
    <property type="protein sequence ID" value="KRN81476.1"/>
    <property type="molecule type" value="Genomic_DNA"/>
</dbReference>
<evidence type="ECO:0000259" key="4">
    <source>
        <dbReference type="Pfam" id="PF00535"/>
    </source>
</evidence>
<evidence type="ECO:0000313" key="6">
    <source>
        <dbReference type="EMBL" id="SER60955.1"/>
    </source>
</evidence>
<dbReference type="Pfam" id="PF00535">
    <property type="entry name" value="Glycos_transf_2"/>
    <property type="match status" value="1"/>
</dbReference>
<dbReference type="GeneID" id="76044355"/>
<evidence type="ECO:0000313" key="8">
    <source>
        <dbReference type="Proteomes" id="UP000182818"/>
    </source>
</evidence>
<dbReference type="PANTHER" id="PTHR43685:SF5">
    <property type="entry name" value="GLYCOSYLTRANSFERASE EPSE-RELATED"/>
    <property type="match status" value="1"/>
</dbReference>
<dbReference type="SUPFAM" id="SSF53448">
    <property type="entry name" value="Nucleotide-diphospho-sugar transferases"/>
    <property type="match status" value="1"/>
</dbReference>
<dbReference type="GO" id="GO:0016757">
    <property type="term" value="F:glycosyltransferase activity"/>
    <property type="evidence" value="ECO:0007669"/>
    <property type="project" value="UniProtKB-KW"/>
</dbReference>
<dbReference type="PATRIC" id="fig|319653.3.peg.1185"/>
<dbReference type="InterPro" id="IPR001173">
    <property type="entry name" value="Glyco_trans_2-like"/>
</dbReference>
<organism evidence="5 7">
    <name type="scientific">Pediococcus ethanolidurans</name>
    <dbReference type="NCBI Taxonomy" id="319653"/>
    <lineage>
        <taxon>Bacteria</taxon>
        <taxon>Bacillati</taxon>
        <taxon>Bacillota</taxon>
        <taxon>Bacilli</taxon>
        <taxon>Lactobacillales</taxon>
        <taxon>Lactobacillaceae</taxon>
        <taxon>Pediococcus</taxon>
    </lineage>
</organism>
<dbReference type="InterPro" id="IPR029044">
    <property type="entry name" value="Nucleotide-diphossugar_trans"/>
</dbReference>
<dbReference type="STRING" id="319653.SAMN04487973_11115"/>
<evidence type="ECO:0000256" key="3">
    <source>
        <dbReference type="ARBA" id="ARBA00022679"/>
    </source>
</evidence>
<proteinExistence type="inferred from homology"/>
<dbReference type="PANTHER" id="PTHR43685">
    <property type="entry name" value="GLYCOSYLTRANSFERASE"/>
    <property type="match status" value="1"/>
</dbReference>